<proteinExistence type="predicted"/>
<dbReference type="KEGG" id="bsol:FSW04_02340"/>
<dbReference type="PANTHER" id="PTHR43257:SF2">
    <property type="entry name" value="PYRUVATE DEHYDROGENASE E1 COMPONENT SUBUNIT BETA"/>
    <property type="match status" value="1"/>
</dbReference>
<dbReference type="SMART" id="SM00861">
    <property type="entry name" value="Transket_pyr"/>
    <property type="match status" value="1"/>
</dbReference>
<dbReference type="AlphaFoldDB" id="A0A5B8U0M0"/>
<dbReference type="FunFam" id="3.40.50.920:FF:000001">
    <property type="entry name" value="Pyruvate dehydrogenase E1 beta subunit"/>
    <property type="match status" value="1"/>
</dbReference>
<feature type="domain" description="Transketolase-like pyrimidine-binding" evidence="7">
    <location>
        <begin position="342"/>
        <end position="517"/>
    </location>
</feature>
<dbReference type="GO" id="GO:0004149">
    <property type="term" value="F:dihydrolipoyllysine-residue succinyltransferase activity"/>
    <property type="evidence" value="ECO:0007669"/>
    <property type="project" value="UniProtKB-EC"/>
</dbReference>
<dbReference type="Gene3D" id="3.40.50.970">
    <property type="match status" value="2"/>
</dbReference>
<dbReference type="GO" id="GO:0000287">
    <property type="term" value="F:magnesium ion binding"/>
    <property type="evidence" value="ECO:0007669"/>
    <property type="project" value="UniProtKB-ARBA"/>
</dbReference>
<sequence length="661" mass="70558">MASTVDQNATLERPPLLALYEQMLRIRRFEEHTQELFNSGEVVGTAHSAIGQEAVAVGAGAVLRPDDYIVGHHRSHGHLVARGADVYRMVAELLGRETGYCKGLGGSMHIADVSLGILGCNGIVGAGLPIGVGAALSARVRGTDQVVVVFFGDGAAGQGLAHEAMNLAAVWKLPVVFVCENNGFQLSAEWEEIRPLEDVAARAASYDMPSAIADGNDVQAMLDAMGEAVAHTRATGRPYLLEAKTFRLQQHSMRANLPELRSEDVVRSWWERDPLVRLERQLSDADRAQLDAIRERVEAEFQDALDAARGDAVLAEDQLDAIVYAPAPELPAEPGPGGGRTLGYLGAVNEAMAQEMDADESVVVIGEDVARLGGIFQATKGLHERFGAARVRNTPISEGGFTGAAVGAAMTGLRPIVEIQIFDFVTMAMDAIVNQAAKMRFMTGGQTTIPMVVRGPGGGGVRLAAQHSQSLEAWFAHIPGLKVVVPSGPYDAKGLLAAAIRDDNPVIFIESKSLLFSEEEVPEERYAIELGTAAIKRAGTDVTIIATQGMVTQALRAAGRLSRDGIEAEVIDPRTIYPLDLETIVASVARTNRVVVAHEAVGFCGFGAEVAALVSEHAFDELDAPVLRVSAPHRPMPYQKDLERATMPEADAIVDAVRRLG</sequence>
<dbReference type="SUPFAM" id="SSF52922">
    <property type="entry name" value="TK C-terminal domain-like"/>
    <property type="match status" value="1"/>
</dbReference>
<evidence type="ECO:0000256" key="2">
    <source>
        <dbReference type="ARBA" id="ARBA00012945"/>
    </source>
</evidence>
<dbReference type="Pfam" id="PF02780">
    <property type="entry name" value="Transketolase_C"/>
    <property type="match status" value="1"/>
</dbReference>
<dbReference type="InterPro" id="IPR001017">
    <property type="entry name" value="DH_E1"/>
</dbReference>
<evidence type="ECO:0000256" key="3">
    <source>
        <dbReference type="ARBA" id="ARBA00022532"/>
    </source>
</evidence>
<dbReference type="Pfam" id="PF02779">
    <property type="entry name" value="Transket_pyr"/>
    <property type="match status" value="1"/>
</dbReference>
<dbReference type="NCBIfam" id="NF006667">
    <property type="entry name" value="PRK09212.1"/>
    <property type="match status" value="1"/>
</dbReference>
<dbReference type="FunFam" id="3.40.50.970:FF:000001">
    <property type="entry name" value="Pyruvate dehydrogenase E1 beta subunit"/>
    <property type="match status" value="1"/>
</dbReference>
<comment type="cofactor">
    <cofactor evidence="1">
        <name>thiamine diphosphate</name>
        <dbReference type="ChEBI" id="CHEBI:58937"/>
    </cofactor>
</comment>
<keyword evidence="9" id="KW-1185">Reference proteome</keyword>
<protein>
    <recommendedName>
        <fullName evidence="2">dihydrolipoyllysine-residue succinyltransferase</fullName>
        <ecNumber evidence="2">2.3.1.61</ecNumber>
    </recommendedName>
</protein>
<evidence type="ECO:0000313" key="9">
    <source>
        <dbReference type="Proteomes" id="UP000321805"/>
    </source>
</evidence>
<gene>
    <name evidence="8" type="ORF">FSW04_02340</name>
</gene>
<dbReference type="OrthoDB" id="9766715at2"/>
<accession>A0A5B8U0M0</accession>
<evidence type="ECO:0000313" key="8">
    <source>
        <dbReference type="EMBL" id="QEC46531.1"/>
    </source>
</evidence>
<dbReference type="SUPFAM" id="SSF52518">
    <property type="entry name" value="Thiamin diphosphate-binding fold (THDP-binding)"/>
    <property type="match status" value="2"/>
</dbReference>
<dbReference type="EC" id="2.3.1.61" evidence="2"/>
<dbReference type="InterPro" id="IPR005475">
    <property type="entry name" value="Transketolase-like_Pyr-bd"/>
</dbReference>
<evidence type="ECO:0000259" key="7">
    <source>
        <dbReference type="SMART" id="SM00861"/>
    </source>
</evidence>
<evidence type="ECO:0000256" key="1">
    <source>
        <dbReference type="ARBA" id="ARBA00001964"/>
    </source>
</evidence>
<dbReference type="CDD" id="cd07036">
    <property type="entry name" value="TPP_PYR_E1-PDHc-beta_like"/>
    <property type="match status" value="1"/>
</dbReference>
<dbReference type="Proteomes" id="UP000321805">
    <property type="component" value="Chromosome"/>
</dbReference>
<evidence type="ECO:0000256" key="5">
    <source>
        <dbReference type="ARBA" id="ARBA00023052"/>
    </source>
</evidence>
<dbReference type="InterPro" id="IPR033248">
    <property type="entry name" value="Transketolase_C"/>
</dbReference>
<evidence type="ECO:0000256" key="6">
    <source>
        <dbReference type="ARBA" id="ARBA00051911"/>
    </source>
</evidence>
<dbReference type="GO" id="GO:0006099">
    <property type="term" value="P:tricarboxylic acid cycle"/>
    <property type="evidence" value="ECO:0007669"/>
    <property type="project" value="UniProtKB-KW"/>
</dbReference>
<keyword evidence="4" id="KW-0560">Oxidoreductase</keyword>
<dbReference type="Pfam" id="PF00676">
    <property type="entry name" value="E1_dh"/>
    <property type="match status" value="1"/>
</dbReference>
<keyword evidence="5" id="KW-0786">Thiamine pyrophosphate</keyword>
<dbReference type="InterPro" id="IPR029061">
    <property type="entry name" value="THDP-binding"/>
</dbReference>
<organism evidence="8 9">
    <name type="scientific">Baekduia soli</name>
    <dbReference type="NCBI Taxonomy" id="496014"/>
    <lineage>
        <taxon>Bacteria</taxon>
        <taxon>Bacillati</taxon>
        <taxon>Actinomycetota</taxon>
        <taxon>Thermoleophilia</taxon>
        <taxon>Solirubrobacterales</taxon>
        <taxon>Baekduiaceae</taxon>
        <taxon>Baekduia</taxon>
    </lineage>
</organism>
<evidence type="ECO:0000256" key="4">
    <source>
        <dbReference type="ARBA" id="ARBA00023002"/>
    </source>
</evidence>
<name>A0A5B8U0M0_9ACTN</name>
<dbReference type="PANTHER" id="PTHR43257">
    <property type="entry name" value="PYRUVATE DEHYDROGENASE E1 COMPONENT BETA SUBUNIT"/>
    <property type="match status" value="1"/>
</dbReference>
<reference evidence="8 9" key="1">
    <citation type="journal article" date="2018" name="J. Microbiol.">
        <title>Baekduia soli gen. nov., sp. nov., a novel bacterium isolated from the soil of Baekdu Mountain and proposal of a novel family name, Baekduiaceae fam. nov.</title>
        <authorList>
            <person name="An D.S."/>
            <person name="Siddiqi M.Z."/>
            <person name="Kim K.H."/>
            <person name="Yu H.S."/>
            <person name="Im W.T."/>
        </authorList>
    </citation>
    <scope>NUCLEOTIDE SEQUENCE [LARGE SCALE GENOMIC DNA]</scope>
    <source>
        <strain evidence="8 9">BR7-21</strain>
    </source>
</reference>
<dbReference type="InterPro" id="IPR009014">
    <property type="entry name" value="Transketo_C/PFOR_II"/>
</dbReference>
<dbReference type="GO" id="GO:0004591">
    <property type="term" value="F:oxoglutarate dehydrogenase (succinyl-transferring) activity"/>
    <property type="evidence" value="ECO:0007669"/>
    <property type="project" value="UniProtKB-EC"/>
</dbReference>
<dbReference type="EMBL" id="CP042430">
    <property type="protein sequence ID" value="QEC46531.1"/>
    <property type="molecule type" value="Genomic_DNA"/>
</dbReference>
<dbReference type="RefSeq" id="WP_146915840.1">
    <property type="nucleotide sequence ID" value="NZ_CP042430.1"/>
</dbReference>
<dbReference type="CDD" id="cd02000">
    <property type="entry name" value="TPP_E1_PDC_ADC_BCADC"/>
    <property type="match status" value="1"/>
</dbReference>
<dbReference type="Gene3D" id="3.40.50.920">
    <property type="match status" value="1"/>
</dbReference>
<keyword evidence="3" id="KW-0816">Tricarboxylic acid cycle</keyword>
<comment type="catalytic activity">
    <reaction evidence="6">
        <text>N(6)-[(R)-lipoyl]-L-lysyl-[protein] + 2-oxoglutarate + H(+) = N(6)-[(R)-S(8)-succinyldihydrolipoyl]-L-lysyl-[protein] + CO2</text>
        <dbReference type="Rhea" id="RHEA:12188"/>
        <dbReference type="Rhea" id="RHEA-COMP:10474"/>
        <dbReference type="Rhea" id="RHEA-COMP:20092"/>
        <dbReference type="ChEBI" id="CHEBI:15378"/>
        <dbReference type="ChEBI" id="CHEBI:16526"/>
        <dbReference type="ChEBI" id="CHEBI:16810"/>
        <dbReference type="ChEBI" id="CHEBI:83099"/>
        <dbReference type="ChEBI" id="CHEBI:83120"/>
        <dbReference type="EC" id="1.2.4.2"/>
    </reaction>
</comment>